<dbReference type="RefSeq" id="WP_028726715.1">
    <property type="nucleotide sequence ID" value="NZ_AUAE01000010.1"/>
</dbReference>
<feature type="chain" id="PRO_5002489414" description="Fimbrillin family protein" evidence="1">
    <location>
        <begin position="22"/>
        <end position="338"/>
    </location>
</feature>
<evidence type="ECO:0000256" key="1">
    <source>
        <dbReference type="SAM" id="SignalP"/>
    </source>
</evidence>
<gene>
    <name evidence="2" type="ORF">HMPREF1536_03636</name>
</gene>
<evidence type="ECO:0000313" key="3">
    <source>
        <dbReference type="Proteomes" id="UP000033035"/>
    </source>
</evidence>
<reference evidence="2 3" key="1">
    <citation type="submission" date="2013-04" db="EMBL/GenBank/DDBJ databases">
        <title>The Genome Sequence of Parabacteroides gordonii DSM 23371.</title>
        <authorList>
            <consortium name="The Broad Institute Genomics Platform"/>
            <person name="Earl A."/>
            <person name="Ward D."/>
            <person name="Feldgarden M."/>
            <person name="Gevers D."/>
            <person name="Martens E."/>
            <person name="Sakamoto M."/>
            <person name="Benno Y."/>
            <person name="Suzuki N."/>
            <person name="Matsunaga N."/>
            <person name="Koshihara K."/>
            <person name="Seki M."/>
            <person name="Komiya H."/>
            <person name="Walker B."/>
            <person name="Young S."/>
            <person name="Zeng Q."/>
            <person name="Gargeya S."/>
            <person name="Fitzgerald M."/>
            <person name="Haas B."/>
            <person name="Abouelleil A."/>
            <person name="Allen A.W."/>
            <person name="Alvarado L."/>
            <person name="Arachchi H.M."/>
            <person name="Berlin A.M."/>
            <person name="Chapman S.B."/>
            <person name="Gainer-Dewar J."/>
            <person name="Goldberg J."/>
            <person name="Griggs A."/>
            <person name="Gujja S."/>
            <person name="Hansen M."/>
            <person name="Howarth C."/>
            <person name="Imamovic A."/>
            <person name="Ireland A."/>
            <person name="Larimer J."/>
            <person name="McCowan C."/>
            <person name="Murphy C."/>
            <person name="Pearson M."/>
            <person name="Poon T.W."/>
            <person name="Priest M."/>
            <person name="Roberts A."/>
            <person name="Saif S."/>
            <person name="Shea T."/>
            <person name="Sisk P."/>
            <person name="Sykes S."/>
            <person name="Wortman J."/>
            <person name="Nusbaum C."/>
            <person name="Birren B."/>
        </authorList>
    </citation>
    <scope>NUCLEOTIDE SEQUENCE [LARGE SCALE GENOMIC DNA]</scope>
    <source>
        <strain evidence="2 3">MS-1</strain>
    </source>
</reference>
<dbReference type="CDD" id="cd13120">
    <property type="entry name" value="BF2867_like_N"/>
    <property type="match status" value="1"/>
</dbReference>
<dbReference type="InterPro" id="IPR025049">
    <property type="entry name" value="Mfa-like_1"/>
</dbReference>
<organism evidence="2 3">
    <name type="scientific">Parabacteroides gordonii MS-1 = DSM 23371</name>
    <dbReference type="NCBI Taxonomy" id="1203610"/>
    <lineage>
        <taxon>Bacteria</taxon>
        <taxon>Pseudomonadati</taxon>
        <taxon>Bacteroidota</taxon>
        <taxon>Bacteroidia</taxon>
        <taxon>Bacteroidales</taxon>
        <taxon>Tannerellaceae</taxon>
        <taxon>Parabacteroides</taxon>
    </lineage>
</organism>
<evidence type="ECO:0000313" key="2">
    <source>
        <dbReference type="EMBL" id="KKB54055.1"/>
    </source>
</evidence>
<proteinExistence type="predicted"/>
<dbReference type="STRING" id="1203610.HMPREF1536_03636"/>
<dbReference type="AlphaFoldDB" id="A0A0F5J992"/>
<dbReference type="EMBL" id="AQHW01000017">
    <property type="protein sequence ID" value="KKB54055.1"/>
    <property type="molecule type" value="Genomic_DNA"/>
</dbReference>
<name>A0A0F5J992_9BACT</name>
<keyword evidence="3" id="KW-1185">Reference proteome</keyword>
<evidence type="ECO:0008006" key="4">
    <source>
        <dbReference type="Google" id="ProtNLM"/>
    </source>
</evidence>
<dbReference type="CDD" id="cd13121">
    <property type="entry name" value="BF2867_like_C"/>
    <property type="match status" value="1"/>
</dbReference>
<dbReference type="Pfam" id="PF13149">
    <property type="entry name" value="Mfa_like_1"/>
    <property type="match status" value="1"/>
</dbReference>
<dbReference type="Gene3D" id="2.60.40.2630">
    <property type="match status" value="1"/>
</dbReference>
<accession>A0A0F5J992</accession>
<protein>
    <recommendedName>
        <fullName evidence="4">Fimbrillin family protein</fullName>
    </recommendedName>
</protein>
<feature type="signal peptide" evidence="1">
    <location>
        <begin position="1"/>
        <end position="21"/>
    </location>
</feature>
<sequence length="338" mass="35454">MKQLTTTITIGLFLLLPVACTQEYGQEQTSNDDITISFMATAGALATQAAAAGNNKSLETGANVTVHAWTSALSSETSEKPALSNMYTVDNTEATAVLKETGGLMQVQTGLDYYFYALSTNSATDAVPTPNGSHQTATLRNGVDYLMAVANIKSSSADVSVSLPFRHLATQIILTVKPAAEGGYLSAAALSVSIADTDPTGSYIDLSVGSVGPALITGGVPGDLPNGQTKKAVAANSPSPSSEFTVSFILLPVTVSTRGIPLKLDFTDLSFESGKTIVSKSYMASILPKTNETLTLEGGYSYAYEVTIARYAASFSLPTIIPWEQFGVDMDKIELDPK</sequence>
<keyword evidence="1" id="KW-0732">Signal</keyword>
<dbReference type="Proteomes" id="UP000033035">
    <property type="component" value="Unassembled WGS sequence"/>
</dbReference>
<dbReference type="HOGENOM" id="CLU_820960_0_0_10"/>
<dbReference type="PATRIC" id="fig|1203610.3.peg.3706"/>
<comment type="caution">
    <text evidence="2">The sequence shown here is derived from an EMBL/GenBank/DDBJ whole genome shotgun (WGS) entry which is preliminary data.</text>
</comment>